<dbReference type="PANTHER" id="PTHR42648:SF21">
    <property type="entry name" value="CYSTEINE-RICH RLK (RECEPTOR-LIKE PROTEIN KINASE) 8"/>
    <property type="match status" value="1"/>
</dbReference>
<protein>
    <submittedName>
        <fullName evidence="2">Integrase, catalytic region, zinc finger, CCHC-type containing protein</fullName>
    </submittedName>
</protein>
<comment type="caution">
    <text evidence="2">The sequence shown here is derived from an EMBL/GenBank/DDBJ whole genome shotgun (WGS) entry which is preliminary data.</text>
</comment>
<keyword evidence="3" id="KW-1185">Reference proteome</keyword>
<dbReference type="InterPro" id="IPR036397">
    <property type="entry name" value="RNaseH_sf"/>
</dbReference>
<evidence type="ECO:0000313" key="3">
    <source>
        <dbReference type="Proteomes" id="UP001151760"/>
    </source>
</evidence>
<feature type="region of interest" description="Disordered" evidence="1">
    <location>
        <begin position="468"/>
        <end position="530"/>
    </location>
</feature>
<organism evidence="2 3">
    <name type="scientific">Tanacetum coccineum</name>
    <dbReference type="NCBI Taxonomy" id="301880"/>
    <lineage>
        <taxon>Eukaryota</taxon>
        <taxon>Viridiplantae</taxon>
        <taxon>Streptophyta</taxon>
        <taxon>Embryophyta</taxon>
        <taxon>Tracheophyta</taxon>
        <taxon>Spermatophyta</taxon>
        <taxon>Magnoliopsida</taxon>
        <taxon>eudicotyledons</taxon>
        <taxon>Gunneridae</taxon>
        <taxon>Pentapetalae</taxon>
        <taxon>asterids</taxon>
        <taxon>campanulids</taxon>
        <taxon>Asterales</taxon>
        <taxon>Asteraceae</taxon>
        <taxon>Asteroideae</taxon>
        <taxon>Anthemideae</taxon>
        <taxon>Anthemidinae</taxon>
        <taxon>Tanacetum</taxon>
    </lineage>
</organism>
<gene>
    <name evidence="2" type="ORF">Tco_0821961</name>
</gene>
<dbReference type="InterPro" id="IPR012337">
    <property type="entry name" value="RNaseH-like_sf"/>
</dbReference>
<feature type="region of interest" description="Disordered" evidence="1">
    <location>
        <begin position="424"/>
        <end position="454"/>
    </location>
</feature>
<reference evidence="2" key="2">
    <citation type="submission" date="2022-01" db="EMBL/GenBank/DDBJ databases">
        <authorList>
            <person name="Yamashiro T."/>
            <person name="Shiraishi A."/>
            <person name="Satake H."/>
            <person name="Nakayama K."/>
        </authorList>
    </citation>
    <scope>NUCLEOTIDE SEQUENCE</scope>
</reference>
<feature type="compositionally biased region" description="Basic and acidic residues" evidence="1">
    <location>
        <begin position="501"/>
        <end position="512"/>
    </location>
</feature>
<accession>A0ABQ5AGV0</accession>
<sequence length="530" mass="58641">MERILYSPSKNDHFKWERSQDVIAGGIEGAENDLALNLGHVFEADESDLSKPDVDEYVEDNEEHVVQSNVSSVRNDALMSILDELHEQGVQSRLANKPDMVVNDSVTSELARYKELIWKPKGRLSDNSLYKTKRVWKATGKLFADIGYQWRPTGKKLTLGKLDCRTGHALVSGLRLFKTYDGESFKAHEFCGKFIGCDPHSKYTTRGTWTQSISEGQVCDSELEVLQKAHFALFVILRVGLNKTVRFIRTDNGTEFINQVMSEFYEGVGIFHQKSVPRTPQQNAFCVTTPRTDRSLIHTRHNKTPYELVHDKKPDLTFLRVFGALCYPTNDSEDLGKFQAKADIGIFVGSGPEPIMMTPGQLNSGLAPSPVPATTYIPPTDKDLEILFQPMFDEYFDQSTDSEPVPTATVVNAPIVSTNTSVSTTIAQDAPSTSHSLSSSQVHPPVFPQGVAAGPTIEDTSITQADLHPSVNPVAGEPSSAQSTSGDVSLAEPNQVTQPPDHLRRWTKDHPLDNIVGNPSRPVIYRGENS</sequence>
<name>A0ABQ5AGV0_9ASTR</name>
<proteinExistence type="predicted"/>
<dbReference type="InterPro" id="IPR039537">
    <property type="entry name" value="Retrotran_Ty1/copia-like"/>
</dbReference>
<dbReference type="PANTHER" id="PTHR42648">
    <property type="entry name" value="TRANSPOSASE, PUTATIVE-RELATED"/>
    <property type="match status" value="1"/>
</dbReference>
<reference evidence="2" key="1">
    <citation type="journal article" date="2022" name="Int. J. Mol. Sci.">
        <title>Draft Genome of Tanacetum Coccineum: Genomic Comparison of Closely Related Tanacetum-Family Plants.</title>
        <authorList>
            <person name="Yamashiro T."/>
            <person name="Shiraishi A."/>
            <person name="Nakayama K."/>
            <person name="Satake H."/>
        </authorList>
    </citation>
    <scope>NUCLEOTIDE SEQUENCE</scope>
</reference>
<dbReference type="SUPFAM" id="SSF53098">
    <property type="entry name" value="Ribonuclease H-like"/>
    <property type="match status" value="1"/>
</dbReference>
<dbReference type="Gene3D" id="3.30.420.10">
    <property type="entry name" value="Ribonuclease H-like superfamily/Ribonuclease H"/>
    <property type="match status" value="1"/>
</dbReference>
<dbReference type="EMBL" id="BQNB010012223">
    <property type="protein sequence ID" value="GJT00792.1"/>
    <property type="molecule type" value="Genomic_DNA"/>
</dbReference>
<dbReference type="Proteomes" id="UP001151760">
    <property type="component" value="Unassembled WGS sequence"/>
</dbReference>
<evidence type="ECO:0000313" key="2">
    <source>
        <dbReference type="EMBL" id="GJT00792.1"/>
    </source>
</evidence>
<feature type="compositionally biased region" description="Polar residues" evidence="1">
    <location>
        <begin position="479"/>
        <end position="498"/>
    </location>
</feature>
<evidence type="ECO:0000256" key="1">
    <source>
        <dbReference type="SAM" id="MobiDB-lite"/>
    </source>
</evidence>